<dbReference type="GO" id="GO:0003824">
    <property type="term" value="F:catalytic activity"/>
    <property type="evidence" value="ECO:0007669"/>
    <property type="project" value="InterPro"/>
</dbReference>
<feature type="domain" description="Condensation" evidence="2">
    <location>
        <begin position="9"/>
        <end position="455"/>
    </location>
</feature>
<evidence type="ECO:0000313" key="4">
    <source>
        <dbReference type="Proteomes" id="UP000198415"/>
    </source>
</evidence>
<feature type="region of interest" description="Disordered" evidence="1">
    <location>
        <begin position="357"/>
        <end position="379"/>
    </location>
</feature>
<dbReference type="EMBL" id="FZNR01000051">
    <property type="protein sequence ID" value="SNT17501.1"/>
    <property type="molecule type" value="Genomic_DNA"/>
</dbReference>
<dbReference type="GO" id="GO:0043041">
    <property type="term" value="P:amino acid activation for nonribosomal peptide biosynthetic process"/>
    <property type="evidence" value="ECO:0007669"/>
    <property type="project" value="TreeGrafter"/>
</dbReference>
<dbReference type="PANTHER" id="PTHR45527:SF1">
    <property type="entry name" value="FATTY ACID SYNTHASE"/>
    <property type="match status" value="1"/>
</dbReference>
<proteinExistence type="predicted"/>
<dbReference type="InterPro" id="IPR023213">
    <property type="entry name" value="CAT-like_dom_sf"/>
</dbReference>
<organism evidence="3 4">
    <name type="scientific">Actinoplanes regularis</name>
    <dbReference type="NCBI Taxonomy" id="52697"/>
    <lineage>
        <taxon>Bacteria</taxon>
        <taxon>Bacillati</taxon>
        <taxon>Actinomycetota</taxon>
        <taxon>Actinomycetes</taxon>
        <taxon>Micromonosporales</taxon>
        <taxon>Micromonosporaceae</taxon>
        <taxon>Actinoplanes</taxon>
    </lineage>
</organism>
<keyword evidence="4" id="KW-1185">Reference proteome</keyword>
<dbReference type="CDD" id="cd19543">
    <property type="entry name" value="DCL_NRPS"/>
    <property type="match status" value="1"/>
</dbReference>
<dbReference type="AlphaFoldDB" id="A0A239KH56"/>
<evidence type="ECO:0000313" key="3">
    <source>
        <dbReference type="EMBL" id="SNT17501.1"/>
    </source>
</evidence>
<dbReference type="Gene3D" id="3.30.559.30">
    <property type="entry name" value="Nonribosomal peptide synthetase, condensation domain"/>
    <property type="match status" value="1"/>
</dbReference>
<dbReference type="RefSeq" id="WP_244911635.1">
    <property type="nucleotide sequence ID" value="NZ_FZNR01000051.1"/>
</dbReference>
<dbReference type="GO" id="GO:0008610">
    <property type="term" value="P:lipid biosynthetic process"/>
    <property type="evidence" value="ECO:0007669"/>
    <property type="project" value="UniProtKB-ARBA"/>
</dbReference>
<sequence>MGDSPLIGIWPLTPLQEGILFHALADEQGTDVYVEQLVIDLDGTVDAAALRASWQALIDRHENLRAGFQRRANGAPVQVIMRNAVLPWREVDLSHLPEDEALAEAERIGIEDRARRFDMAVPPLVRIMLVKLTDARYQMLFTLHHILLDGWSLPVLMRELWSTYEAGGDAKDLLPVTPYRSYLAWLGQQDRDAALDRWREALAGVTEPTLIAPATRGAAPALSQPIAAEASPELNAALRELTRARGLTLNTVVQGAWGFVVSLLTGRNDVVFGSTVAGRPSELPGMDNMLGLFINTLPVRVRLDPSQTAGDMLAELQAQQTALMDHQYVSLTDIQRAAGQGTVFDTMMAFENFGAGATAGAQEPPEGRPPTPEPGGVRVSGLSGRESTNYPLGLVAGPKGGLSLRLNYRPDLFSATTAQGLVDLLLRILEQMATNPSMRLGQIEVLGMAERERLLEAWNATSRPVPVGSLADLFAAQVRLSPDAVALI</sequence>
<protein>
    <submittedName>
        <fullName evidence="3">Condensation domain-containing protein</fullName>
    </submittedName>
</protein>
<dbReference type="Gene3D" id="3.30.559.10">
    <property type="entry name" value="Chloramphenicol acetyltransferase-like domain"/>
    <property type="match status" value="1"/>
</dbReference>
<evidence type="ECO:0000259" key="2">
    <source>
        <dbReference type="Pfam" id="PF00668"/>
    </source>
</evidence>
<dbReference type="GO" id="GO:0031177">
    <property type="term" value="F:phosphopantetheine binding"/>
    <property type="evidence" value="ECO:0007669"/>
    <property type="project" value="TreeGrafter"/>
</dbReference>
<feature type="non-terminal residue" evidence="3">
    <location>
        <position position="488"/>
    </location>
</feature>
<dbReference type="InterPro" id="IPR001242">
    <property type="entry name" value="Condensation_dom"/>
</dbReference>
<evidence type="ECO:0000256" key="1">
    <source>
        <dbReference type="SAM" id="MobiDB-lite"/>
    </source>
</evidence>
<dbReference type="GO" id="GO:0044550">
    <property type="term" value="P:secondary metabolite biosynthetic process"/>
    <property type="evidence" value="ECO:0007669"/>
    <property type="project" value="TreeGrafter"/>
</dbReference>
<gene>
    <name evidence="3" type="ORF">SAMN06264365_1511</name>
</gene>
<dbReference type="GO" id="GO:0005829">
    <property type="term" value="C:cytosol"/>
    <property type="evidence" value="ECO:0007669"/>
    <property type="project" value="TreeGrafter"/>
</dbReference>
<dbReference type="Proteomes" id="UP000198415">
    <property type="component" value="Unassembled WGS sequence"/>
</dbReference>
<accession>A0A239KH56</accession>
<reference evidence="3 4" key="1">
    <citation type="submission" date="2017-06" db="EMBL/GenBank/DDBJ databases">
        <authorList>
            <person name="Kim H.J."/>
            <person name="Triplett B.A."/>
        </authorList>
    </citation>
    <scope>NUCLEOTIDE SEQUENCE [LARGE SCALE GENOMIC DNA]</scope>
    <source>
        <strain evidence="3 4">DSM 43151</strain>
    </source>
</reference>
<dbReference type="PANTHER" id="PTHR45527">
    <property type="entry name" value="NONRIBOSOMAL PEPTIDE SYNTHETASE"/>
    <property type="match status" value="1"/>
</dbReference>
<dbReference type="SUPFAM" id="SSF52777">
    <property type="entry name" value="CoA-dependent acyltransferases"/>
    <property type="match status" value="2"/>
</dbReference>
<dbReference type="Pfam" id="PF00668">
    <property type="entry name" value="Condensation"/>
    <property type="match status" value="1"/>
</dbReference>
<name>A0A239KH56_9ACTN</name>